<gene>
    <name evidence="2" type="ORF">IEO21_07569</name>
</gene>
<accession>A0A8H7NXT7</accession>
<reference evidence="2" key="1">
    <citation type="submission" date="2020-11" db="EMBL/GenBank/DDBJ databases">
        <authorList>
            <person name="Koelle M."/>
            <person name="Horta M.A.C."/>
            <person name="Nowrousian M."/>
            <person name="Ohm R.A."/>
            <person name="Benz P."/>
            <person name="Pilgard A."/>
        </authorList>
    </citation>
    <scope>NUCLEOTIDE SEQUENCE</scope>
    <source>
        <strain evidence="2">FPRL280</strain>
    </source>
</reference>
<dbReference type="EMBL" id="JADOXO010000219">
    <property type="protein sequence ID" value="KAF9809100.1"/>
    <property type="molecule type" value="Genomic_DNA"/>
</dbReference>
<evidence type="ECO:0000313" key="3">
    <source>
        <dbReference type="Proteomes" id="UP000639403"/>
    </source>
</evidence>
<comment type="caution">
    <text evidence="2">The sequence shown here is derived from an EMBL/GenBank/DDBJ whole genome shotgun (WGS) entry which is preliminary data.</text>
</comment>
<protein>
    <recommendedName>
        <fullName evidence="1">AB hydrolase-1 domain-containing protein</fullName>
    </recommendedName>
</protein>
<dbReference type="SUPFAM" id="SSF53474">
    <property type="entry name" value="alpha/beta-Hydrolases"/>
    <property type="match status" value="1"/>
</dbReference>
<feature type="domain" description="AB hydrolase-1" evidence="1">
    <location>
        <begin position="47"/>
        <end position="350"/>
    </location>
</feature>
<evidence type="ECO:0000259" key="1">
    <source>
        <dbReference type="Pfam" id="PF12697"/>
    </source>
</evidence>
<dbReference type="InterPro" id="IPR000073">
    <property type="entry name" value="AB_hydrolase_1"/>
</dbReference>
<dbReference type="AlphaFoldDB" id="A0A8H7NXT7"/>
<dbReference type="Pfam" id="PF12697">
    <property type="entry name" value="Abhydrolase_6"/>
    <property type="match status" value="1"/>
</dbReference>
<dbReference type="InterPro" id="IPR029058">
    <property type="entry name" value="AB_hydrolase_fold"/>
</dbReference>
<sequence length="366" mass="41012">MSRMELELQTESFVLDGPLANGGPAMKMAAKRYRPGSPDSCEQGFTLLLTHGSGFHKELWEPALNALFRLQDRDPYSHMIREVWAFDWQAHGDSAILNADELKHREEAITLADWAMAIVAFLKTPHVSGHRLIAIGHSAGSSTFMYTTKLLEPGVIPYLGIILVEPPLIDKETFYAHLERQNKALRIARKATSARRDVWPSKEDAFQWFSKRFPWNTWDVRVLQLFCSFGLRPASEDSAPGTVVTKCAKLEEAKTYDDVEHTFEATEQIEKICHDIPIHVVFGEILDLTYVSSLPTSSSYLTHALCPPHRPSYGQASAIDKSKGRDVASVVRIPGAGHMIVQQKPEELASVLMNILHGLRARVSKL</sequence>
<dbReference type="Proteomes" id="UP000639403">
    <property type="component" value="Unassembled WGS sequence"/>
</dbReference>
<dbReference type="Gene3D" id="3.40.50.1820">
    <property type="entry name" value="alpha/beta hydrolase"/>
    <property type="match status" value="1"/>
</dbReference>
<proteinExistence type="predicted"/>
<reference evidence="2" key="2">
    <citation type="journal article" name="Front. Microbiol.">
        <title>Degradative Capacity of Two Strains of Rhodonia placenta: From Phenotype to Genotype.</title>
        <authorList>
            <person name="Kolle M."/>
            <person name="Horta M.A.C."/>
            <person name="Nowrousian M."/>
            <person name="Ohm R.A."/>
            <person name="Benz J.P."/>
            <person name="Pilgard A."/>
        </authorList>
    </citation>
    <scope>NUCLEOTIDE SEQUENCE</scope>
    <source>
        <strain evidence="2">FPRL280</strain>
    </source>
</reference>
<name>A0A8H7NXT7_9APHY</name>
<organism evidence="2 3">
    <name type="scientific">Rhodonia placenta</name>
    <dbReference type="NCBI Taxonomy" id="104341"/>
    <lineage>
        <taxon>Eukaryota</taxon>
        <taxon>Fungi</taxon>
        <taxon>Dikarya</taxon>
        <taxon>Basidiomycota</taxon>
        <taxon>Agaricomycotina</taxon>
        <taxon>Agaricomycetes</taxon>
        <taxon>Polyporales</taxon>
        <taxon>Adustoporiaceae</taxon>
        <taxon>Rhodonia</taxon>
    </lineage>
</organism>
<evidence type="ECO:0000313" key="2">
    <source>
        <dbReference type="EMBL" id="KAF9809100.1"/>
    </source>
</evidence>